<proteinExistence type="predicted"/>
<evidence type="ECO:0000256" key="2">
    <source>
        <dbReference type="SAM" id="SignalP"/>
    </source>
</evidence>
<keyword evidence="2" id="KW-0732">Signal</keyword>
<feature type="compositionally biased region" description="Polar residues" evidence="1">
    <location>
        <begin position="179"/>
        <end position="191"/>
    </location>
</feature>
<feature type="chain" id="PRO_5040330057" evidence="2">
    <location>
        <begin position="32"/>
        <end position="274"/>
    </location>
</feature>
<name>A0A9P3G985_9APHY</name>
<gene>
    <name evidence="3" type="ORF">PsYK624_058250</name>
</gene>
<feature type="region of interest" description="Disordered" evidence="1">
    <location>
        <begin position="93"/>
        <end position="206"/>
    </location>
</feature>
<dbReference type="AlphaFoldDB" id="A0A9P3G985"/>
<feature type="compositionally biased region" description="Polar residues" evidence="1">
    <location>
        <begin position="99"/>
        <end position="110"/>
    </location>
</feature>
<evidence type="ECO:0000313" key="4">
    <source>
        <dbReference type="Proteomes" id="UP000703269"/>
    </source>
</evidence>
<evidence type="ECO:0000256" key="1">
    <source>
        <dbReference type="SAM" id="MobiDB-lite"/>
    </source>
</evidence>
<keyword evidence="4" id="KW-1185">Reference proteome</keyword>
<feature type="region of interest" description="Disordered" evidence="1">
    <location>
        <begin position="230"/>
        <end position="274"/>
    </location>
</feature>
<comment type="caution">
    <text evidence="3">The sequence shown here is derived from an EMBL/GenBank/DDBJ whole genome shotgun (WGS) entry which is preliminary data.</text>
</comment>
<protein>
    <submittedName>
        <fullName evidence="3">Uncharacterized protein</fullName>
    </submittedName>
</protein>
<accession>A0A9P3G985</accession>
<dbReference type="EMBL" id="BPQB01000013">
    <property type="protein sequence ID" value="GJE89719.1"/>
    <property type="molecule type" value="Genomic_DNA"/>
</dbReference>
<dbReference type="Proteomes" id="UP000703269">
    <property type="component" value="Unassembled WGS sequence"/>
</dbReference>
<feature type="signal peptide" evidence="2">
    <location>
        <begin position="1"/>
        <end position="31"/>
    </location>
</feature>
<reference evidence="3 4" key="1">
    <citation type="submission" date="2021-08" db="EMBL/GenBank/DDBJ databases">
        <title>Draft Genome Sequence of Phanerochaete sordida strain YK-624.</title>
        <authorList>
            <person name="Mori T."/>
            <person name="Dohra H."/>
            <person name="Suzuki T."/>
            <person name="Kawagishi H."/>
            <person name="Hirai H."/>
        </authorList>
    </citation>
    <scope>NUCLEOTIDE SEQUENCE [LARGE SCALE GENOMIC DNA]</scope>
    <source>
        <strain evidence="3 4">YK-624</strain>
    </source>
</reference>
<sequence>MRMLVVLVAWFGASILCLLLLIYCQIHPLEGCADRSPKTPARRLSRYAASLTTLRTERFDTTRGALYLDCSVQAGTSRTPGFFSRFLTPLGTPSPAPRNSPTVSLGSGDNLTAEAPFTTSSAAGLDSSVEVECSTPLPSSHRSVEDLLGSPTGAGQCLPAPSTPVPTLLIEPPAEDDGLQSQATISPSDIPSPTRGLGVMSSQERASRLLKKLSRDTHAPKVPMSRFLKVQPPPIRPQGRGRMTRFIRATDPPATAKTAKKGRGKARAASTRDT</sequence>
<evidence type="ECO:0000313" key="3">
    <source>
        <dbReference type="EMBL" id="GJE89719.1"/>
    </source>
</evidence>
<organism evidence="3 4">
    <name type="scientific">Phanerochaete sordida</name>
    <dbReference type="NCBI Taxonomy" id="48140"/>
    <lineage>
        <taxon>Eukaryota</taxon>
        <taxon>Fungi</taxon>
        <taxon>Dikarya</taxon>
        <taxon>Basidiomycota</taxon>
        <taxon>Agaricomycotina</taxon>
        <taxon>Agaricomycetes</taxon>
        <taxon>Polyporales</taxon>
        <taxon>Phanerochaetaceae</taxon>
        <taxon>Phanerochaete</taxon>
    </lineage>
</organism>